<gene>
    <name evidence="2" type="ORF">KGD82_23685</name>
</gene>
<dbReference type="EMBL" id="CP074402">
    <property type="protein sequence ID" value="QVJ01161.1"/>
    <property type="molecule type" value="Genomic_DNA"/>
</dbReference>
<name>A0A975QIZ7_9ACTN</name>
<feature type="compositionally biased region" description="Basic and acidic residues" evidence="1">
    <location>
        <begin position="29"/>
        <end position="38"/>
    </location>
</feature>
<evidence type="ECO:0008006" key="4">
    <source>
        <dbReference type="Google" id="ProtNLM"/>
    </source>
</evidence>
<evidence type="ECO:0000313" key="3">
    <source>
        <dbReference type="Proteomes" id="UP000682416"/>
    </source>
</evidence>
<proteinExistence type="predicted"/>
<feature type="compositionally biased region" description="Low complexity" evidence="1">
    <location>
        <begin position="9"/>
        <end position="28"/>
    </location>
</feature>
<organism evidence="2 3">
    <name type="scientific">Nocardiopsis eucommiae</name>
    <dbReference type="NCBI Taxonomy" id="2831970"/>
    <lineage>
        <taxon>Bacteria</taxon>
        <taxon>Bacillati</taxon>
        <taxon>Actinomycetota</taxon>
        <taxon>Actinomycetes</taxon>
        <taxon>Streptosporangiales</taxon>
        <taxon>Nocardiopsidaceae</taxon>
        <taxon>Nocardiopsis</taxon>
    </lineage>
</organism>
<dbReference type="AlphaFoldDB" id="A0A975QIZ7"/>
<feature type="region of interest" description="Disordered" evidence="1">
    <location>
        <begin position="1"/>
        <end position="38"/>
    </location>
</feature>
<keyword evidence="3" id="KW-1185">Reference proteome</keyword>
<sequence length="128" mass="13233">MTENTVVRAPAAPTTPGQPQAPASSPEARAVRAEAEAAPEPKRLTLGGVEYLLPATSDQWPLAALEGFEEGKIVAAVRSLLGAEQWQRLKDTGATLADLNVLAEQIAAAYGFQSPGNSPPPPPAQGVP</sequence>
<reference evidence="2" key="1">
    <citation type="submission" date="2021-05" db="EMBL/GenBank/DDBJ databases">
        <authorList>
            <person name="Kaiqin L."/>
            <person name="Jian G."/>
        </authorList>
    </citation>
    <scope>NUCLEOTIDE SEQUENCE</scope>
    <source>
        <strain evidence="2">HDS5</strain>
    </source>
</reference>
<accession>A0A975QIZ7</accession>
<evidence type="ECO:0000256" key="1">
    <source>
        <dbReference type="SAM" id="MobiDB-lite"/>
    </source>
</evidence>
<evidence type="ECO:0000313" key="2">
    <source>
        <dbReference type="EMBL" id="QVJ01161.1"/>
    </source>
</evidence>
<dbReference type="Proteomes" id="UP000682416">
    <property type="component" value="Chromosome"/>
</dbReference>
<protein>
    <recommendedName>
        <fullName evidence="4">Tail assembly chaperone</fullName>
    </recommendedName>
</protein>
<dbReference type="KEGG" id="nec:KGD82_23685"/>